<dbReference type="GO" id="GO:0000160">
    <property type="term" value="P:phosphorelay signal transduction system"/>
    <property type="evidence" value="ECO:0007669"/>
    <property type="project" value="InterPro"/>
</dbReference>
<proteinExistence type="predicted"/>
<dbReference type="SUPFAM" id="SSF52172">
    <property type="entry name" value="CheY-like"/>
    <property type="match status" value="1"/>
</dbReference>
<sequence length="72" mass="7953">MQNAVEASAPRGRILVADDEPFVRSILKTVLESNSFQVDTKPDGMAALEAVQEAGRYDLILLDINDAWSHRP</sequence>
<dbReference type="InterPro" id="IPR001789">
    <property type="entry name" value="Sig_transdc_resp-reg_receiver"/>
</dbReference>
<protein>
    <recommendedName>
        <fullName evidence="1">Response regulatory domain-containing protein</fullName>
    </recommendedName>
</protein>
<dbReference type="InterPro" id="IPR011006">
    <property type="entry name" value="CheY-like_superfamily"/>
</dbReference>
<gene>
    <name evidence="2" type="ORF">METZ01_LOCUS146391</name>
</gene>
<accession>A0A381ZXG8</accession>
<feature type="domain" description="Response regulatory" evidence="1">
    <location>
        <begin position="13"/>
        <end position="72"/>
    </location>
</feature>
<dbReference type="Gene3D" id="3.40.50.2300">
    <property type="match status" value="1"/>
</dbReference>
<name>A0A381ZXG8_9ZZZZ</name>
<organism evidence="2">
    <name type="scientific">marine metagenome</name>
    <dbReference type="NCBI Taxonomy" id="408172"/>
    <lineage>
        <taxon>unclassified sequences</taxon>
        <taxon>metagenomes</taxon>
        <taxon>ecological metagenomes</taxon>
    </lineage>
</organism>
<dbReference type="EMBL" id="UINC01022919">
    <property type="protein sequence ID" value="SVA93537.1"/>
    <property type="molecule type" value="Genomic_DNA"/>
</dbReference>
<dbReference type="Pfam" id="PF00072">
    <property type="entry name" value="Response_reg"/>
    <property type="match status" value="1"/>
</dbReference>
<evidence type="ECO:0000313" key="2">
    <source>
        <dbReference type="EMBL" id="SVA93537.1"/>
    </source>
</evidence>
<dbReference type="AlphaFoldDB" id="A0A381ZXG8"/>
<evidence type="ECO:0000259" key="1">
    <source>
        <dbReference type="PROSITE" id="PS50110"/>
    </source>
</evidence>
<reference evidence="2" key="1">
    <citation type="submission" date="2018-05" db="EMBL/GenBank/DDBJ databases">
        <authorList>
            <person name="Lanie J.A."/>
            <person name="Ng W.-L."/>
            <person name="Kazmierczak K.M."/>
            <person name="Andrzejewski T.M."/>
            <person name="Davidsen T.M."/>
            <person name="Wayne K.J."/>
            <person name="Tettelin H."/>
            <person name="Glass J.I."/>
            <person name="Rusch D."/>
            <person name="Podicherti R."/>
            <person name="Tsui H.-C.T."/>
            <person name="Winkler M.E."/>
        </authorList>
    </citation>
    <scope>NUCLEOTIDE SEQUENCE</scope>
</reference>
<dbReference type="PROSITE" id="PS50110">
    <property type="entry name" value="RESPONSE_REGULATORY"/>
    <property type="match status" value="1"/>
</dbReference>